<name>A0A0E9PM52_ANGAN</name>
<proteinExistence type="predicted"/>
<dbReference type="EMBL" id="GBXM01102988">
    <property type="protein sequence ID" value="JAH05589.1"/>
    <property type="molecule type" value="Transcribed_RNA"/>
</dbReference>
<reference evidence="1" key="2">
    <citation type="journal article" date="2015" name="Fish Shellfish Immunol.">
        <title>Early steps in the European eel (Anguilla anguilla)-Vibrio vulnificus interaction in the gills: Role of the RtxA13 toxin.</title>
        <authorList>
            <person name="Callol A."/>
            <person name="Pajuelo D."/>
            <person name="Ebbesson L."/>
            <person name="Teles M."/>
            <person name="MacKenzie S."/>
            <person name="Amaro C."/>
        </authorList>
    </citation>
    <scope>NUCLEOTIDE SEQUENCE</scope>
</reference>
<dbReference type="AlphaFoldDB" id="A0A0E9PM52"/>
<evidence type="ECO:0000313" key="1">
    <source>
        <dbReference type="EMBL" id="JAH05589.1"/>
    </source>
</evidence>
<sequence>MHRFIYQLSVPKLCVLWHDVDIKLNIYEIKQGSFIRKQISGVI</sequence>
<reference evidence="1" key="1">
    <citation type="submission" date="2014-11" db="EMBL/GenBank/DDBJ databases">
        <authorList>
            <person name="Amaro Gonzalez C."/>
        </authorList>
    </citation>
    <scope>NUCLEOTIDE SEQUENCE</scope>
</reference>
<protein>
    <submittedName>
        <fullName evidence="1">Uncharacterized protein</fullName>
    </submittedName>
</protein>
<accession>A0A0E9PM52</accession>
<organism evidence="1">
    <name type="scientific">Anguilla anguilla</name>
    <name type="common">European freshwater eel</name>
    <name type="synonym">Muraena anguilla</name>
    <dbReference type="NCBI Taxonomy" id="7936"/>
    <lineage>
        <taxon>Eukaryota</taxon>
        <taxon>Metazoa</taxon>
        <taxon>Chordata</taxon>
        <taxon>Craniata</taxon>
        <taxon>Vertebrata</taxon>
        <taxon>Euteleostomi</taxon>
        <taxon>Actinopterygii</taxon>
        <taxon>Neopterygii</taxon>
        <taxon>Teleostei</taxon>
        <taxon>Anguilliformes</taxon>
        <taxon>Anguillidae</taxon>
        <taxon>Anguilla</taxon>
    </lineage>
</organism>